<dbReference type="PANTHER" id="PTHR32487">
    <property type="entry name" value="3-OXO-DELTA(4,5)-STEROID 5-BETA-REDUCTASE"/>
    <property type="match status" value="1"/>
</dbReference>
<dbReference type="Gene3D" id="3.40.50.720">
    <property type="entry name" value="NAD(P)-binding Rossmann-like Domain"/>
    <property type="match status" value="1"/>
</dbReference>
<dbReference type="Proteomes" id="UP000218231">
    <property type="component" value="Unassembled WGS sequence"/>
</dbReference>
<dbReference type="OrthoDB" id="1731983at2759"/>
<evidence type="ECO:0000313" key="2">
    <source>
        <dbReference type="EMBL" id="PAV66667.1"/>
    </source>
</evidence>
<reference evidence="2 3" key="1">
    <citation type="journal article" date="2017" name="Curr. Biol.">
        <title>Genome architecture and evolution of a unichromosomal asexual nematode.</title>
        <authorList>
            <person name="Fradin H."/>
            <person name="Zegar C."/>
            <person name="Gutwein M."/>
            <person name="Lucas J."/>
            <person name="Kovtun M."/>
            <person name="Corcoran D."/>
            <person name="Baugh L.R."/>
            <person name="Kiontke K."/>
            <person name="Gunsalus K."/>
            <person name="Fitch D.H."/>
            <person name="Piano F."/>
        </authorList>
    </citation>
    <scope>NUCLEOTIDE SEQUENCE [LARGE SCALE GENOMIC DNA]</scope>
    <source>
        <strain evidence="2">PF1309</strain>
    </source>
</reference>
<name>A0A2A2JY67_9BILA</name>
<evidence type="ECO:0000259" key="1">
    <source>
        <dbReference type="Pfam" id="PF01370"/>
    </source>
</evidence>
<dbReference type="EMBL" id="LIAE01010051">
    <property type="protein sequence ID" value="PAV66667.1"/>
    <property type="molecule type" value="Genomic_DNA"/>
</dbReference>
<protein>
    <recommendedName>
        <fullName evidence="1">NAD-dependent epimerase/dehydratase domain-containing protein</fullName>
    </recommendedName>
</protein>
<dbReference type="InterPro" id="IPR001509">
    <property type="entry name" value="Epimerase_deHydtase"/>
</dbReference>
<comment type="caution">
    <text evidence="2">The sequence shown here is derived from an EMBL/GenBank/DDBJ whole genome shotgun (WGS) entry which is preliminary data.</text>
</comment>
<dbReference type="CDD" id="cd08948">
    <property type="entry name" value="5beta-POR_like_SDR_a"/>
    <property type="match status" value="1"/>
</dbReference>
<keyword evidence="3" id="KW-1185">Reference proteome</keyword>
<dbReference type="STRING" id="2018661.A0A2A2JY67"/>
<organism evidence="2 3">
    <name type="scientific">Diploscapter pachys</name>
    <dbReference type="NCBI Taxonomy" id="2018661"/>
    <lineage>
        <taxon>Eukaryota</taxon>
        <taxon>Metazoa</taxon>
        <taxon>Ecdysozoa</taxon>
        <taxon>Nematoda</taxon>
        <taxon>Chromadorea</taxon>
        <taxon>Rhabditida</taxon>
        <taxon>Rhabditina</taxon>
        <taxon>Rhabditomorpha</taxon>
        <taxon>Rhabditoidea</taxon>
        <taxon>Rhabditidae</taxon>
        <taxon>Diploscapter</taxon>
    </lineage>
</organism>
<accession>A0A2A2JY67</accession>
<evidence type="ECO:0000313" key="3">
    <source>
        <dbReference type="Proteomes" id="UP000218231"/>
    </source>
</evidence>
<feature type="domain" description="NAD-dependent epimerase/dehydratase" evidence="1">
    <location>
        <begin position="131"/>
        <end position="366"/>
    </location>
</feature>
<dbReference type="SUPFAM" id="SSF51735">
    <property type="entry name" value="NAD(P)-binding Rossmann-fold domains"/>
    <property type="match status" value="1"/>
</dbReference>
<proteinExistence type="predicted"/>
<sequence length="479" mass="52628">MQRVQRVRIVPPPGVEQFDGLHEAPAQVGRAIFDGRRYGALHVPAQQSARLQIAQRLGQHLLRYARQAAVQHTRARGAAMTGGQRVEHHAGPLGREQLQHAAGRAILAPFLIGRSRLHVVTSWCLAMTKTALVVGASGIVGSATAALLVEQGWTVHGLARRPSRQAGVEPVAADLLDARATAAALRGIDPDAVFITTWLRQDSEAENIRVNAAMVRNLLDGLAKPTGPRHVALVTGLKHYLGPFEAYGQGTLPQTPFREEQGRLDVENFYYAQEDEVFAAAVRDGFTRSVHRPHTVIGLAVGNAMNMGTTLAVYATLCRETGRPFTFPGSAAQWSGLTDMTDARQLARHLIWAADTEAAHDEAFNVVNGDVFRWQWMWHRIADWFGIAAAPFDGIVRPLERQMADDAALWRAIATREGLAEPDLSRLASPWHTDADLGRPIEVVTDMSKSRRLGFTGYQPTDDAFFALFERLRADRLIP</sequence>
<gene>
    <name evidence="2" type="ORF">WR25_11178</name>
</gene>
<dbReference type="AlphaFoldDB" id="A0A2A2JY67"/>
<dbReference type="InterPro" id="IPR036291">
    <property type="entry name" value="NAD(P)-bd_dom_sf"/>
</dbReference>
<dbReference type="InterPro" id="IPR055222">
    <property type="entry name" value="PRISE-like_Rossmann-fold"/>
</dbReference>
<dbReference type="Pfam" id="PF01370">
    <property type="entry name" value="Epimerase"/>
    <property type="match status" value="1"/>
</dbReference>
<dbReference type="PANTHER" id="PTHR32487:SF0">
    <property type="entry name" value="3-OXO-DELTA(4,5)-STEROID 5-BETA-REDUCTASE"/>
    <property type="match status" value="1"/>
</dbReference>